<keyword evidence="3" id="KW-1185">Reference proteome</keyword>
<sequence length="394" mass="42043">MMRLITDEQTISIDEHASGESDKNRYNFRELSGSLGDLGTFLPLAVSMSLICGLDIAVVFLFAGLMNVATGWYFRQPIPVQPMKAIAAVAIAEGLGVGEIAAAGMLMGVILFVMALGGGVDWVTGRVPKAIVRGIQLGVGVKLAIKGVMMIWILPIQAIDGWMTAFVVAGLILLIRVRWLPIMLMVFIGGMVIMLITKNGLFESYGWGLPHVRWVWPNSEAWWTGLTKGAIPQLPLTLLNSVIAVCALSADYYPGKRISEKKMAMSVGLMNLVCVPFGGMPACHGSGGLAAQYRFGARTGGSVIMLGGLKILAAVTLGSVLMGFVQAYPVSILAVALVYAGMALAWTAKDAMKRRLIAATMATGLIIVAYGTLWGVLGGFVVYGVTEWLLSRKK</sequence>
<dbReference type="Proteomes" id="UP000317369">
    <property type="component" value="Chromosome"/>
</dbReference>
<keyword evidence="1" id="KW-0472">Membrane</keyword>
<protein>
    <recommendedName>
        <fullName evidence="4">Sulfate transporter</fullName>
    </recommendedName>
</protein>
<feature type="transmembrane region" description="Helical" evidence="1">
    <location>
        <begin position="86"/>
        <end position="116"/>
    </location>
</feature>
<dbReference type="PANTHER" id="PTHR31970">
    <property type="match status" value="1"/>
</dbReference>
<feature type="transmembrane region" description="Helical" evidence="1">
    <location>
        <begin position="360"/>
        <end position="385"/>
    </location>
</feature>
<evidence type="ECO:0008006" key="4">
    <source>
        <dbReference type="Google" id="ProtNLM"/>
    </source>
</evidence>
<organism evidence="2 3">
    <name type="scientific">Poriferisphaera corsica</name>
    <dbReference type="NCBI Taxonomy" id="2528020"/>
    <lineage>
        <taxon>Bacteria</taxon>
        <taxon>Pseudomonadati</taxon>
        <taxon>Planctomycetota</taxon>
        <taxon>Phycisphaerae</taxon>
        <taxon>Phycisphaerales</taxon>
        <taxon>Phycisphaeraceae</taxon>
        <taxon>Poriferisphaera</taxon>
    </lineage>
</organism>
<dbReference type="InterPro" id="IPR031563">
    <property type="entry name" value="MOT1/MOT2"/>
</dbReference>
<dbReference type="AlphaFoldDB" id="A0A517YSQ2"/>
<accession>A0A517YSQ2</accession>
<evidence type="ECO:0000313" key="2">
    <source>
        <dbReference type="EMBL" id="QDU33241.1"/>
    </source>
</evidence>
<keyword evidence="1" id="KW-1133">Transmembrane helix</keyword>
<dbReference type="PANTHER" id="PTHR31970:SF9">
    <property type="entry name" value="MOLYBDATE TRANSPORTER 2"/>
    <property type="match status" value="1"/>
</dbReference>
<dbReference type="OrthoDB" id="7361398at2"/>
<feature type="transmembrane region" description="Helical" evidence="1">
    <location>
        <begin position="149"/>
        <end position="175"/>
    </location>
</feature>
<evidence type="ECO:0000256" key="1">
    <source>
        <dbReference type="SAM" id="Phobius"/>
    </source>
</evidence>
<dbReference type="GO" id="GO:0015098">
    <property type="term" value="F:molybdate ion transmembrane transporter activity"/>
    <property type="evidence" value="ECO:0007669"/>
    <property type="project" value="InterPro"/>
</dbReference>
<dbReference type="EMBL" id="CP036425">
    <property type="protein sequence ID" value="QDU33241.1"/>
    <property type="molecule type" value="Genomic_DNA"/>
</dbReference>
<gene>
    <name evidence="2" type="ORF">KS4_12860</name>
</gene>
<evidence type="ECO:0000313" key="3">
    <source>
        <dbReference type="Proteomes" id="UP000317369"/>
    </source>
</evidence>
<feature type="transmembrane region" description="Helical" evidence="1">
    <location>
        <begin position="41"/>
        <end position="74"/>
    </location>
</feature>
<proteinExistence type="predicted"/>
<dbReference type="Pfam" id="PF16983">
    <property type="entry name" value="MFS_MOT1"/>
    <property type="match status" value="2"/>
</dbReference>
<feature type="transmembrane region" description="Helical" evidence="1">
    <location>
        <begin position="182"/>
        <end position="202"/>
    </location>
</feature>
<name>A0A517YSQ2_9BACT</name>
<dbReference type="KEGG" id="pcor:KS4_12860"/>
<keyword evidence="1" id="KW-0812">Transmembrane</keyword>
<reference evidence="2 3" key="1">
    <citation type="submission" date="2019-02" db="EMBL/GenBank/DDBJ databases">
        <title>Deep-cultivation of Planctomycetes and their phenomic and genomic characterization uncovers novel biology.</title>
        <authorList>
            <person name="Wiegand S."/>
            <person name="Jogler M."/>
            <person name="Boedeker C."/>
            <person name="Pinto D."/>
            <person name="Vollmers J."/>
            <person name="Rivas-Marin E."/>
            <person name="Kohn T."/>
            <person name="Peeters S.H."/>
            <person name="Heuer A."/>
            <person name="Rast P."/>
            <person name="Oberbeckmann S."/>
            <person name="Bunk B."/>
            <person name="Jeske O."/>
            <person name="Meyerdierks A."/>
            <person name="Storesund J.E."/>
            <person name="Kallscheuer N."/>
            <person name="Luecker S."/>
            <person name="Lage O.M."/>
            <person name="Pohl T."/>
            <person name="Merkel B.J."/>
            <person name="Hornburger P."/>
            <person name="Mueller R.-W."/>
            <person name="Bruemmer F."/>
            <person name="Labrenz M."/>
            <person name="Spormann A.M."/>
            <person name="Op den Camp H."/>
            <person name="Overmann J."/>
            <person name="Amann R."/>
            <person name="Jetten M.S.M."/>
            <person name="Mascher T."/>
            <person name="Medema M.H."/>
            <person name="Devos D.P."/>
            <person name="Kaster A.-K."/>
            <person name="Ovreas L."/>
            <person name="Rohde M."/>
            <person name="Galperin M.Y."/>
            <person name="Jogler C."/>
        </authorList>
    </citation>
    <scope>NUCLEOTIDE SEQUENCE [LARGE SCALE GENOMIC DNA]</scope>
    <source>
        <strain evidence="2 3">KS4</strain>
    </source>
</reference>
<feature type="transmembrane region" description="Helical" evidence="1">
    <location>
        <begin position="303"/>
        <end position="324"/>
    </location>
</feature>
<feature type="transmembrane region" description="Helical" evidence="1">
    <location>
        <begin position="330"/>
        <end position="348"/>
    </location>
</feature>
<feature type="transmembrane region" description="Helical" evidence="1">
    <location>
        <begin position="234"/>
        <end position="253"/>
    </location>
</feature>